<dbReference type="CDD" id="cd00093">
    <property type="entry name" value="HTH_XRE"/>
    <property type="match status" value="1"/>
</dbReference>
<dbReference type="Pfam" id="PF13560">
    <property type="entry name" value="HTH_31"/>
    <property type="match status" value="1"/>
</dbReference>
<dbReference type="EMBL" id="JBHLZP010000105">
    <property type="protein sequence ID" value="MFB9833782.1"/>
    <property type="molecule type" value="Genomic_DNA"/>
</dbReference>
<dbReference type="InterPro" id="IPR043917">
    <property type="entry name" value="DUF5753"/>
</dbReference>
<dbReference type="InterPro" id="IPR010982">
    <property type="entry name" value="Lambda_DNA-bd_dom_sf"/>
</dbReference>
<dbReference type="RefSeq" id="WP_378202091.1">
    <property type="nucleotide sequence ID" value="NZ_JBHLZP010000105.1"/>
</dbReference>
<feature type="domain" description="DUF5753" evidence="1">
    <location>
        <begin position="108"/>
        <end position="279"/>
    </location>
</feature>
<dbReference type="InterPro" id="IPR001387">
    <property type="entry name" value="Cro/C1-type_HTH"/>
</dbReference>
<evidence type="ECO:0000313" key="2">
    <source>
        <dbReference type="EMBL" id="MFB9833782.1"/>
    </source>
</evidence>
<keyword evidence="3" id="KW-1185">Reference proteome</keyword>
<dbReference type="Pfam" id="PF19054">
    <property type="entry name" value="DUF5753"/>
    <property type="match status" value="1"/>
</dbReference>
<comment type="caution">
    <text evidence="2">The sequence shown here is derived from an EMBL/GenBank/DDBJ whole genome shotgun (WGS) entry which is preliminary data.</text>
</comment>
<reference evidence="2 3" key="1">
    <citation type="submission" date="2024-09" db="EMBL/GenBank/DDBJ databases">
        <authorList>
            <person name="Sun Q."/>
            <person name="Mori K."/>
        </authorList>
    </citation>
    <scope>NUCLEOTIDE SEQUENCE [LARGE SCALE GENOMIC DNA]</scope>
    <source>
        <strain evidence="2 3">TBRC 0563</strain>
    </source>
</reference>
<name>A0ABV5YHA2_9ACTN</name>
<protein>
    <submittedName>
        <fullName evidence="2">Helix-turn-helix domain-containing protein</fullName>
    </submittedName>
</protein>
<dbReference type="Proteomes" id="UP001589627">
    <property type="component" value="Unassembled WGS sequence"/>
</dbReference>
<accession>A0ABV5YHA2</accession>
<sequence>MEWEILMPIDHGEPNINARRLGLYLRTIREFLELSYDEAAVQLGCRPNWLIRVETGFAWPSPVEVERMMDRYQVRGSMVAEVVIDLAARPNGPEWLNAHAERLKPATRDVLIMESEASVIRTYGVLTVPYLARAEAYVRHVAPRIDPECDVDAEWDLLDNRQRHRPGGRRRDLDVIIDEGALTLQLSEPEVMVDQLRHLLDLGLRPDTTVRVVPRGARFYEARANPFDLLEFPEVSDRLALVHSALGTHFAAVDLTDTWNRIEQDEALPPEESRALLRRLISRSPQG</sequence>
<proteinExistence type="predicted"/>
<dbReference type="SUPFAM" id="SSF47413">
    <property type="entry name" value="lambda repressor-like DNA-binding domains"/>
    <property type="match status" value="1"/>
</dbReference>
<gene>
    <name evidence="2" type="ORF">ACFFNX_16455</name>
</gene>
<evidence type="ECO:0000313" key="3">
    <source>
        <dbReference type="Proteomes" id="UP001589627"/>
    </source>
</evidence>
<evidence type="ECO:0000259" key="1">
    <source>
        <dbReference type="Pfam" id="PF19054"/>
    </source>
</evidence>
<organism evidence="2 3">
    <name type="scientific">Actinoallomurus acaciae</name>
    <dbReference type="NCBI Taxonomy" id="502577"/>
    <lineage>
        <taxon>Bacteria</taxon>
        <taxon>Bacillati</taxon>
        <taxon>Actinomycetota</taxon>
        <taxon>Actinomycetes</taxon>
        <taxon>Streptosporangiales</taxon>
        <taxon>Thermomonosporaceae</taxon>
        <taxon>Actinoallomurus</taxon>
    </lineage>
</organism>